<protein>
    <submittedName>
        <fullName evidence="1">Uncharacterized protein</fullName>
    </submittedName>
</protein>
<proteinExistence type="predicted"/>
<name>A0ACB8YG96_9ASTR</name>
<gene>
    <name evidence="1" type="ORF">L1987_83388</name>
</gene>
<keyword evidence="2" id="KW-1185">Reference proteome</keyword>
<accession>A0ACB8YG96</accession>
<evidence type="ECO:0000313" key="2">
    <source>
        <dbReference type="Proteomes" id="UP001056120"/>
    </source>
</evidence>
<dbReference type="Proteomes" id="UP001056120">
    <property type="component" value="Linkage Group LG28"/>
</dbReference>
<reference evidence="1 2" key="2">
    <citation type="journal article" date="2022" name="Mol. Ecol. Resour.">
        <title>The genomes of chicory, endive, great burdock and yacon provide insights into Asteraceae paleo-polyploidization history and plant inulin production.</title>
        <authorList>
            <person name="Fan W."/>
            <person name="Wang S."/>
            <person name="Wang H."/>
            <person name="Wang A."/>
            <person name="Jiang F."/>
            <person name="Liu H."/>
            <person name="Zhao H."/>
            <person name="Xu D."/>
            <person name="Zhang Y."/>
        </authorList>
    </citation>
    <scope>NUCLEOTIDE SEQUENCE [LARGE SCALE GENOMIC DNA]</scope>
    <source>
        <strain evidence="2">cv. Yunnan</strain>
        <tissue evidence="1">Leaves</tissue>
    </source>
</reference>
<evidence type="ECO:0000313" key="1">
    <source>
        <dbReference type="EMBL" id="KAI3682970.1"/>
    </source>
</evidence>
<organism evidence="1 2">
    <name type="scientific">Smallanthus sonchifolius</name>
    <dbReference type="NCBI Taxonomy" id="185202"/>
    <lineage>
        <taxon>Eukaryota</taxon>
        <taxon>Viridiplantae</taxon>
        <taxon>Streptophyta</taxon>
        <taxon>Embryophyta</taxon>
        <taxon>Tracheophyta</taxon>
        <taxon>Spermatophyta</taxon>
        <taxon>Magnoliopsida</taxon>
        <taxon>eudicotyledons</taxon>
        <taxon>Gunneridae</taxon>
        <taxon>Pentapetalae</taxon>
        <taxon>asterids</taxon>
        <taxon>campanulids</taxon>
        <taxon>Asterales</taxon>
        <taxon>Asteraceae</taxon>
        <taxon>Asteroideae</taxon>
        <taxon>Heliantheae alliance</taxon>
        <taxon>Millerieae</taxon>
        <taxon>Smallanthus</taxon>
    </lineage>
</organism>
<reference evidence="2" key="1">
    <citation type="journal article" date="2022" name="Mol. Ecol. Resour.">
        <title>The genomes of chicory, endive, great burdock and yacon provide insights into Asteraceae palaeo-polyploidization history and plant inulin production.</title>
        <authorList>
            <person name="Fan W."/>
            <person name="Wang S."/>
            <person name="Wang H."/>
            <person name="Wang A."/>
            <person name="Jiang F."/>
            <person name="Liu H."/>
            <person name="Zhao H."/>
            <person name="Xu D."/>
            <person name="Zhang Y."/>
        </authorList>
    </citation>
    <scope>NUCLEOTIDE SEQUENCE [LARGE SCALE GENOMIC DNA]</scope>
    <source>
        <strain evidence="2">cv. Yunnan</strain>
    </source>
</reference>
<sequence>MFLPYLCQSRGDVDSNCRYPFEQVFAAFVARMDREIRNMRDASREISGILERQILMNQKIDKLTSDLAVTNKVHENFSNGCVDMEDRLNTAEWNLDILHTRIEQVEARLAAAEAAGVAPDGAPAGDPAEDEDAASDVTSASSGI</sequence>
<comment type="caution">
    <text evidence="1">The sequence shown here is derived from an EMBL/GenBank/DDBJ whole genome shotgun (WGS) entry which is preliminary data.</text>
</comment>
<dbReference type="EMBL" id="CM042045">
    <property type="protein sequence ID" value="KAI3682970.1"/>
    <property type="molecule type" value="Genomic_DNA"/>
</dbReference>